<accession>A0A151TUI9</accession>
<feature type="region of interest" description="Disordered" evidence="1">
    <location>
        <begin position="178"/>
        <end position="235"/>
    </location>
</feature>
<reference evidence="2 3" key="1">
    <citation type="journal article" date="2012" name="Nat. Biotechnol.">
        <title>Draft genome sequence of pigeonpea (Cajanus cajan), an orphan legume crop of resource-poor farmers.</title>
        <authorList>
            <person name="Varshney R.K."/>
            <person name="Chen W."/>
            <person name="Li Y."/>
            <person name="Bharti A.K."/>
            <person name="Saxena R.K."/>
            <person name="Schlueter J.A."/>
            <person name="Donoghue M.T."/>
            <person name="Azam S."/>
            <person name="Fan G."/>
            <person name="Whaley A.M."/>
            <person name="Farmer A.D."/>
            <person name="Sheridan J."/>
            <person name="Iwata A."/>
            <person name="Tuteja R."/>
            <person name="Penmetsa R.V."/>
            <person name="Wu W."/>
            <person name="Upadhyaya H.D."/>
            <person name="Yang S.P."/>
            <person name="Shah T."/>
            <person name="Saxena K.B."/>
            <person name="Michael T."/>
            <person name="McCombie W.R."/>
            <person name="Yang B."/>
            <person name="Zhang G."/>
            <person name="Yang H."/>
            <person name="Wang J."/>
            <person name="Spillane C."/>
            <person name="Cook D.R."/>
            <person name="May G.D."/>
            <person name="Xu X."/>
            <person name="Jackson S.A."/>
        </authorList>
    </citation>
    <scope>NUCLEOTIDE SEQUENCE [LARGE SCALE GENOMIC DNA]</scope>
    <source>
        <strain evidence="3">cv. Asha</strain>
    </source>
</reference>
<keyword evidence="3" id="KW-1185">Reference proteome</keyword>
<sequence>MAVIAFQKGLRSGAFDVALERANCQTMSEVRAFALSHIKTEEGQISKRAAESREAGGSNKESNKHLRPRSDWSKRRDRYNTKEGNYRQADHVGRPRAEWMHNREDEKFTPLNVPRRHILHDVNSASLFEFPAATDRQLGPYKTDWCEFHRTHGHTTENCFVLGRQIERLIKEGRLKKFIAGKQKEGPSDRRRKREGEDTRRERREGRSPPRDPREKSWVGPTRSPITFSDADFEGVSPHEDDPIVISAIVMGYNVKRVLVDQGSSTDIMFWEAFIGMRIPTDRLMPYAGTLVGFAGDQVTARGYADLETTFGQGDHMKTIIVRYLVVNAQSSSGGSTSSPFTISLK</sequence>
<feature type="compositionally biased region" description="Basic and acidic residues" evidence="1">
    <location>
        <begin position="182"/>
        <end position="217"/>
    </location>
</feature>
<evidence type="ECO:0000313" key="3">
    <source>
        <dbReference type="Proteomes" id="UP000075243"/>
    </source>
</evidence>
<dbReference type="AlphaFoldDB" id="A0A151TUI9"/>
<feature type="compositionally biased region" description="Basic and acidic residues" evidence="1">
    <location>
        <begin position="42"/>
        <end position="54"/>
    </location>
</feature>
<organism evidence="2 3">
    <name type="scientific">Cajanus cajan</name>
    <name type="common">Pigeon pea</name>
    <name type="synonym">Cajanus indicus</name>
    <dbReference type="NCBI Taxonomy" id="3821"/>
    <lineage>
        <taxon>Eukaryota</taxon>
        <taxon>Viridiplantae</taxon>
        <taxon>Streptophyta</taxon>
        <taxon>Embryophyta</taxon>
        <taxon>Tracheophyta</taxon>
        <taxon>Spermatophyta</taxon>
        <taxon>Magnoliopsida</taxon>
        <taxon>eudicotyledons</taxon>
        <taxon>Gunneridae</taxon>
        <taxon>Pentapetalae</taxon>
        <taxon>rosids</taxon>
        <taxon>fabids</taxon>
        <taxon>Fabales</taxon>
        <taxon>Fabaceae</taxon>
        <taxon>Papilionoideae</taxon>
        <taxon>50 kb inversion clade</taxon>
        <taxon>NPAAA clade</taxon>
        <taxon>indigoferoid/millettioid clade</taxon>
        <taxon>Phaseoleae</taxon>
        <taxon>Cajanus</taxon>
    </lineage>
</organism>
<dbReference type="PANTHER" id="PTHR33240">
    <property type="entry name" value="OS08G0508500 PROTEIN"/>
    <property type="match status" value="1"/>
</dbReference>
<evidence type="ECO:0000313" key="2">
    <source>
        <dbReference type="EMBL" id="KYP70671.1"/>
    </source>
</evidence>
<feature type="region of interest" description="Disordered" evidence="1">
    <location>
        <begin position="42"/>
        <end position="85"/>
    </location>
</feature>
<feature type="compositionally biased region" description="Basic and acidic residues" evidence="1">
    <location>
        <begin position="61"/>
        <end position="85"/>
    </location>
</feature>
<evidence type="ECO:0008006" key="4">
    <source>
        <dbReference type="Google" id="ProtNLM"/>
    </source>
</evidence>
<dbReference type="EMBL" id="CM003605">
    <property type="protein sequence ID" value="KYP70671.1"/>
    <property type="molecule type" value="Genomic_DNA"/>
</dbReference>
<evidence type="ECO:0000256" key="1">
    <source>
        <dbReference type="SAM" id="MobiDB-lite"/>
    </source>
</evidence>
<dbReference type="Gramene" id="C.cajan_09626.t">
    <property type="protein sequence ID" value="C.cajan_09626.t"/>
    <property type="gene ID" value="C.cajan_09626"/>
</dbReference>
<dbReference type="Proteomes" id="UP000075243">
    <property type="component" value="Chromosome 3"/>
</dbReference>
<gene>
    <name evidence="2" type="ORF">KK1_009899</name>
</gene>
<dbReference type="PANTHER" id="PTHR33240:SF17">
    <property type="entry name" value="EUKARYOTIC PEPTIDE CHAIN RELEASE FACTOR GTP-BINDING SUBUNIT-LIKE"/>
    <property type="match status" value="1"/>
</dbReference>
<protein>
    <recommendedName>
        <fullName evidence="4">Retrotransposon gag domain-containing protein</fullName>
    </recommendedName>
</protein>
<proteinExistence type="predicted"/>
<name>A0A151TUI9_CAJCA</name>